<evidence type="ECO:0000313" key="3">
    <source>
        <dbReference type="Proteomes" id="UP000759131"/>
    </source>
</evidence>
<dbReference type="AlphaFoldDB" id="A0A7R9LIY5"/>
<dbReference type="EMBL" id="CAJPIZ010027022">
    <property type="protein sequence ID" value="CAG2119154.1"/>
    <property type="molecule type" value="Genomic_DNA"/>
</dbReference>
<reference evidence="2" key="1">
    <citation type="submission" date="2020-11" db="EMBL/GenBank/DDBJ databases">
        <authorList>
            <person name="Tran Van P."/>
        </authorList>
    </citation>
    <scope>NUCLEOTIDE SEQUENCE</scope>
</reference>
<evidence type="ECO:0000313" key="2">
    <source>
        <dbReference type="EMBL" id="CAD7642359.1"/>
    </source>
</evidence>
<evidence type="ECO:0000256" key="1">
    <source>
        <dbReference type="SAM" id="Phobius"/>
    </source>
</evidence>
<keyword evidence="1" id="KW-0472">Membrane</keyword>
<accession>A0A7R9LIY5</accession>
<organism evidence="2">
    <name type="scientific">Medioppia subpectinata</name>
    <dbReference type="NCBI Taxonomy" id="1979941"/>
    <lineage>
        <taxon>Eukaryota</taxon>
        <taxon>Metazoa</taxon>
        <taxon>Ecdysozoa</taxon>
        <taxon>Arthropoda</taxon>
        <taxon>Chelicerata</taxon>
        <taxon>Arachnida</taxon>
        <taxon>Acari</taxon>
        <taxon>Acariformes</taxon>
        <taxon>Sarcoptiformes</taxon>
        <taxon>Oribatida</taxon>
        <taxon>Brachypylina</taxon>
        <taxon>Oppioidea</taxon>
        <taxon>Oppiidae</taxon>
        <taxon>Medioppia</taxon>
    </lineage>
</organism>
<gene>
    <name evidence="2" type="ORF">OSB1V03_LOCUS19103</name>
</gene>
<proteinExistence type="predicted"/>
<feature type="transmembrane region" description="Helical" evidence="1">
    <location>
        <begin position="27"/>
        <end position="49"/>
    </location>
</feature>
<name>A0A7R9LIY5_9ACAR</name>
<keyword evidence="1" id="KW-0812">Transmembrane</keyword>
<keyword evidence="1" id="KW-1133">Transmembrane helix</keyword>
<keyword evidence="3" id="KW-1185">Reference proteome</keyword>
<sequence>MFRYKIVGILHAIGCFGAIRLNENLLNLYLFLMIVLLFGDGILGIVWILRFNTIVAKLRGDLRLRLTNDYGMDIEFQVSN</sequence>
<protein>
    <submittedName>
        <fullName evidence="2">Uncharacterized protein</fullName>
    </submittedName>
</protein>
<dbReference type="OrthoDB" id="10054572at2759"/>
<dbReference type="EMBL" id="OC881597">
    <property type="protein sequence ID" value="CAD7642359.1"/>
    <property type="molecule type" value="Genomic_DNA"/>
</dbReference>
<dbReference type="Proteomes" id="UP000759131">
    <property type="component" value="Unassembled WGS sequence"/>
</dbReference>